<dbReference type="AlphaFoldDB" id="A0A163AEN9"/>
<gene>
    <name evidence="1" type="ORF">PHYBLDRAFT_65120</name>
</gene>
<dbReference type="EMBL" id="KV440982">
    <property type="protein sequence ID" value="OAD72951.1"/>
    <property type="molecule type" value="Genomic_DNA"/>
</dbReference>
<name>A0A163AEN9_PHYB8</name>
<protein>
    <submittedName>
        <fullName evidence="1">Uncharacterized protein</fullName>
    </submittedName>
</protein>
<evidence type="ECO:0000313" key="2">
    <source>
        <dbReference type="Proteomes" id="UP000077315"/>
    </source>
</evidence>
<proteinExistence type="predicted"/>
<reference evidence="2" key="1">
    <citation type="submission" date="2015-06" db="EMBL/GenBank/DDBJ databases">
        <title>Expansion of signal transduction pathways in fungi by whole-genome duplication.</title>
        <authorList>
            <consortium name="DOE Joint Genome Institute"/>
            <person name="Corrochano L.M."/>
            <person name="Kuo A."/>
            <person name="Marcet-Houben M."/>
            <person name="Polaino S."/>
            <person name="Salamov A."/>
            <person name="Villalobos J.M."/>
            <person name="Alvarez M.I."/>
            <person name="Avalos J."/>
            <person name="Benito E.P."/>
            <person name="Benoit I."/>
            <person name="Burger G."/>
            <person name="Camino L.P."/>
            <person name="Canovas D."/>
            <person name="Cerda-Olmedo E."/>
            <person name="Cheng J.-F."/>
            <person name="Dominguez A."/>
            <person name="Elias M."/>
            <person name="Eslava A.P."/>
            <person name="Glaser F."/>
            <person name="Grimwood J."/>
            <person name="Gutierrez G."/>
            <person name="Heitman J."/>
            <person name="Henrissat B."/>
            <person name="Iturriaga E.A."/>
            <person name="Lang B.F."/>
            <person name="Lavin J.L."/>
            <person name="Lee S."/>
            <person name="Li W."/>
            <person name="Lindquist E."/>
            <person name="Lopez-Garcia S."/>
            <person name="Luque E.M."/>
            <person name="Marcos A.T."/>
            <person name="Martin J."/>
            <person name="McCluskey K."/>
            <person name="Medina H.R."/>
            <person name="Miralles-Duran A."/>
            <person name="Miyazaki A."/>
            <person name="Munoz-Torres E."/>
            <person name="Oguiza J.A."/>
            <person name="Ohm R."/>
            <person name="Olmedo M."/>
            <person name="Orejas M."/>
            <person name="Ortiz-Castellanos L."/>
            <person name="Pisabarro A.G."/>
            <person name="Rodriguez-Romero J."/>
            <person name="Ruiz-Herrera J."/>
            <person name="Ruiz-Vazquez R."/>
            <person name="Sanz C."/>
            <person name="Schackwitz W."/>
            <person name="Schmutz J."/>
            <person name="Shahriari M."/>
            <person name="Shelest E."/>
            <person name="Silva-Franco F."/>
            <person name="Soanes D."/>
            <person name="Syed K."/>
            <person name="Tagua V.G."/>
            <person name="Talbot N.J."/>
            <person name="Thon M."/>
            <person name="De vries R.P."/>
            <person name="Wiebenga A."/>
            <person name="Yadav J.S."/>
            <person name="Braun E.L."/>
            <person name="Baker S."/>
            <person name="Garre V."/>
            <person name="Horwitz B."/>
            <person name="Torres-Martinez S."/>
            <person name="Idnurm A."/>
            <person name="Herrera-Estrella A."/>
            <person name="Gabaldon T."/>
            <person name="Grigoriev I.V."/>
        </authorList>
    </citation>
    <scope>NUCLEOTIDE SEQUENCE [LARGE SCALE GENOMIC DNA]</scope>
    <source>
        <strain evidence="2">NRRL 1555(-)</strain>
    </source>
</reference>
<organism evidence="1 2">
    <name type="scientific">Phycomyces blakesleeanus (strain ATCC 8743b / DSM 1359 / FGSC 10004 / NBRC 33097 / NRRL 1555)</name>
    <dbReference type="NCBI Taxonomy" id="763407"/>
    <lineage>
        <taxon>Eukaryota</taxon>
        <taxon>Fungi</taxon>
        <taxon>Fungi incertae sedis</taxon>
        <taxon>Mucoromycota</taxon>
        <taxon>Mucoromycotina</taxon>
        <taxon>Mucoromycetes</taxon>
        <taxon>Mucorales</taxon>
        <taxon>Phycomycetaceae</taxon>
        <taxon>Phycomyces</taxon>
    </lineage>
</organism>
<dbReference type="VEuPathDB" id="FungiDB:PHYBLDRAFT_65120"/>
<evidence type="ECO:0000313" key="1">
    <source>
        <dbReference type="EMBL" id="OAD72951.1"/>
    </source>
</evidence>
<dbReference type="Proteomes" id="UP000077315">
    <property type="component" value="Unassembled WGS sequence"/>
</dbReference>
<keyword evidence="2" id="KW-1185">Reference proteome</keyword>
<dbReference type="InParanoid" id="A0A163AEN9"/>
<sequence>MSALRVIGPNLQIEWYFIESKMYLITQKENQSTIVVLLCCLINMMKFATNNSLYSKEMKFICLFSWSLEPQKPFFSEFTINSLFALTIIDLCNLWKGVHISPYQGICGINQYRDCATNICLDILRKVEID</sequence>
<accession>A0A163AEN9</accession>
<dbReference type="RefSeq" id="XP_018290991.1">
    <property type="nucleotide sequence ID" value="XM_018441401.1"/>
</dbReference>
<dbReference type="GeneID" id="29002307"/>